<evidence type="ECO:0000256" key="4">
    <source>
        <dbReference type="ARBA" id="ARBA00022989"/>
    </source>
</evidence>
<gene>
    <name evidence="7" type="ORF">C7460_103218</name>
</gene>
<dbReference type="EMBL" id="QREG01000003">
    <property type="protein sequence ID" value="REE01701.1"/>
    <property type="molecule type" value="Genomic_DNA"/>
</dbReference>
<dbReference type="OrthoDB" id="9811562at2"/>
<dbReference type="Pfam" id="PF01040">
    <property type="entry name" value="UbiA"/>
    <property type="match status" value="1"/>
</dbReference>
<dbReference type="CDD" id="cd13961">
    <property type="entry name" value="PT_UbiA_DGGGPS"/>
    <property type="match status" value="1"/>
</dbReference>
<dbReference type="PANTHER" id="PTHR42723:SF1">
    <property type="entry name" value="CHLOROPHYLL SYNTHASE, CHLOROPLASTIC"/>
    <property type="match status" value="1"/>
</dbReference>
<feature type="transmembrane region" description="Helical" evidence="6">
    <location>
        <begin position="238"/>
        <end position="255"/>
    </location>
</feature>
<dbReference type="GO" id="GO:0016020">
    <property type="term" value="C:membrane"/>
    <property type="evidence" value="ECO:0007669"/>
    <property type="project" value="UniProtKB-SubCell"/>
</dbReference>
<dbReference type="Proteomes" id="UP000256779">
    <property type="component" value="Unassembled WGS sequence"/>
</dbReference>
<dbReference type="PANTHER" id="PTHR42723">
    <property type="entry name" value="CHLOROPHYLL SYNTHASE"/>
    <property type="match status" value="1"/>
</dbReference>
<dbReference type="InterPro" id="IPR050475">
    <property type="entry name" value="Prenyltransferase_related"/>
</dbReference>
<dbReference type="AlphaFoldDB" id="A0A3D9L742"/>
<name>A0A3D9L742_MARFU</name>
<dbReference type="RefSeq" id="WP_115866980.1">
    <property type="nucleotide sequence ID" value="NZ_QREG01000003.1"/>
</dbReference>
<evidence type="ECO:0000256" key="2">
    <source>
        <dbReference type="ARBA" id="ARBA00022475"/>
    </source>
</evidence>
<proteinExistence type="predicted"/>
<keyword evidence="3 6" id="KW-0812">Transmembrane</keyword>
<comment type="caution">
    <text evidence="7">The sequence shown here is derived from an EMBL/GenBank/DDBJ whole genome shotgun (WGS) entry which is preliminary data.</text>
</comment>
<evidence type="ECO:0000313" key="8">
    <source>
        <dbReference type="Proteomes" id="UP000256779"/>
    </source>
</evidence>
<dbReference type="InterPro" id="IPR000537">
    <property type="entry name" value="UbiA_prenyltransferase"/>
</dbReference>
<keyword evidence="2" id="KW-1003">Cell membrane</keyword>
<protein>
    <submittedName>
        <fullName evidence="7">4-hydroxybenzoate polyprenyltransferase</fullName>
    </submittedName>
</protein>
<organism evidence="7 8">
    <name type="scientific">Marinoscillum furvescens DSM 4134</name>
    <dbReference type="NCBI Taxonomy" id="1122208"/>
    <lineage>
        <taxon>Bacteria</taxon>
        <taxon>Pseudomonadati</taxon>
        <taxon>Bacteroidota</taxon>
        <taxon>Cytophagia</taxon>
        <taxon>Cytophagales</taxon>
        <taxon>Reichenbachiellaceae</taxon>
        <taxon>Marinoscillum</taxon>
    </lineage>
</organism>
<keyword evidence="4 6" id="KW-1133">Transmembrane helix</keyword>
<feature type="transmembrane region" description="Helical" evidence="6">
    <location>
        <begin position="95"/>
        <end position="114"/>
    </location>
</feature>
<sequence length="289" mass="32827">MIRLLRYDFVGFLRASRIPNLLIIGATQYLSAIFLVGDYAHKYEQIASMGFFLMVASTVMIAAGGYIINDYYDQKIDMINRPERVVVGTLFRRRLAMLAHFVLSVSGIALGFFLDVRVGAIHVLSVFSLWYYSNFLRRLPLLGNLIIAFLTGLTLLVVAVYLKNNAILIYVYAAFAMAIVLIREVIKDIEDVKGDAAFGCQSIPVIFGVRGAKFFIYLVCLGSAGLLVSYLVAVQNWWVRYFFIALGPVFLWFIYRLIKADRQRDYAWLIRFTNVIIFSGLVSMILTKL</sequence>
<evidence type="ECO:0000256" key="5">
    <source>
        <dbReference type="ARBA" id="ARBA00023136"/>
    </source>
</evidence>
<evidence type="ECO:0000256" key="3">
    <source>
        <dbReference type="ARBA" id="ARBA00022692"/>
    </source>
</evidence>
<dbReference type="Gene3D" id="1.10.357.140">
    <property type="entry name" value="UbiA prenyltransferase"/>
    <property type="match status" value="1"/>
</dbReference>
<feature type="transmembrane region" description="Helical" evidence="6">
    <location>
        <begin position="120"/>
        <end position="136"/>
    </location>
</feature>
<accession>A0A3D9L742</accession>
<keyword evidence="5 6" id="KW-0472">Membrane</keyword>
<keyword evidence="7" id="KW-0808">Transferase</keyword>
<evidence type="ECO:0000256" key="6">
    <source>
        <dbReference type="SAM" id="Phobius"/>
    </source>
</evidence>
<dbReference type="InterPro" id="IPR044878">
    <property type="entry name" value="UbiA_sf"/>
</dbReference>
<reference evidence="7 8" key="1">
    <citation type="submission" date="2018-07" db="EMBL/GenBank/DDBJ databases">
        <title>Genomic Encyclopedia of Type Strains, Phase IV (KMG-IV): sequencing the most valuable type-strain genomes for metagenomic binning, comparative biology and taxonomic classification.</title>
        <authorList>
            <person name="Goeker M."/>
        </authorList>
    </citation>
    <scope>NUCLEOTIDE SEQUENCE [LARGE SCALE GENOMIC DNA]</scope>
    <source>
        <strain evidence="7 8">DSM 4134</strain>
    </source>
</reference>
<comment type="subcellular location">
    <subcellularLocation>
        <location evidence="1">Membrane</location>
        <topology evidence="1">Multi-pass membrane protein</topology>
    </subcellularLocation>
</comment>
<feature type="transmembrane region" description="Helical" evidence="6">
    <location>
        <begin position="267"/>
        <end position="286"/>
    </location>
</feature>
<feature type="transmembrane region" description="Helical" evidence="6">
    <location>
        <begin position="21"/>
        <end position="40"/>
    </location>
</feature>
<feature type="transmembrane region" description="Helical" evidence="6">
    <location>
        <begin position="46"/>
        <end position="68"/>
    </location>
</feature>
<feature type="transmembrane region" description="Helical" evidence="6">
    <location>
        <begin position="214"/>
        <end position="232"/>
    </location>
</feature>
<feature type="transmembrane region" description="Helical" evidence="6">
    <location>
        <begin position="141"/>
        <end position="161"/>
    </location>
</feature>
<evidence type="ECO:0000256" key="1">
    <source>
        <dbReference type="ARBA" id="ARBA00004141"/>
    </source>
</evidence>
<evidence type="ECO:0000313" key="7">
    <source>
        <dbReference type="EMBL" id="REE01701.1"/>
    </source>
</evidence>
<dbReference type="Gene3D" id="1.20.120.1780">
    <property type="entry name" value="UbiA prenyltransferase"/>
    <property type="match status" value="1"/>
</dbReference>
<keyword evidence="8" id="KW-1185">Reference proteome</keyword>
<dbReference type="GO" id="GO:0016765">
    <property type="term" value="F:transferase activity, transferring alkyl or aryl (other than methyl) groups"/>
    <property type="evidence" value="ECO:0007669"/>
    <property type="project" value="InterPro"/>
</dbReference>
<feature type="transmembrane region" description="Helical" evidence="6">
    <location>
        <begin position="167"/>
        <end position="186"/>
    </location>
</feature>